<proteinExistence type="inferred from homology"/>
<dbReference type="GO" id="GO:0008289">
    <property type="term" value="F:lipid binding"/>
    <property type="evidence" value="ECO:0007669"/>
    <property type="project" value="UniProtKB-KW"/>
</dbReference>
<reference evidence="7" key="2">
    <citation type="submission" date="2025-09" db="UniProtKB">
        <authorList>
            <consortium name="Ensembl"/>
        </authorList>
    </citation>
    <scope>IDENTIFICATION</scope>
</reference>
<dbReference type="AlphaFoldDB" id="A0A8C0F869"/>
<organism evidence="7 8">
    <name type="scientific">Bubo bubo</name>
    <name type="common">Eurasian eagle-owl</name>
    <name type="synonym">Strix bubo</name>
    <dbReference type="NCBI Taxonomy" id="30461"/>
    <lineage>
        <taxon>Eukaryota</taxon>
        <taxon>Metazoa</taxon>
        <taxon>Chordata</taxon>
        <taxon>Craniata</taxon>
        <taxon>Vertebrata</taxon>
        <taxon>Euteleostomi</taxon>
        <taxon>Archelosauria</taxon>
        <taxon>Archosauria</taxon>
        <taxon>Dinosauria</taxon>
        <taxon>Saurischia</taxon>
        <taxon>Theropoda</taxon>
        <taxon>Coelurosauria</taxon>
        <taxon>Aves</taxon>
        <taxon>Neognathae</taxon>
        <taxon>Neoaves</taxon>
        <taxon>Telluraves</taxon>
        <taxon>Strigiformes</taxon>
        <taxon>Strigidae</taxon>
        <taxon>Bubo</taxon>
    </lineage>
</organism>
<sequence length="402" mass="44529">MNYKHTNTLLSLAVGSKSGYKFFSLSSVDKLEQIYECTDTEDVCIVERLFSSSLVAIVSLKAPRKLKVCHFKKGTEICNYSYSNTILAVKLNRQRLIVCLEESLYIHNIRDMKVLHTIRETPPNPAGKYLVRALLIPLSNKTANMIPAHDSPLAALAFDSSGTKLATASEKGTVIRVFSIPEGQKLFEFRRGVKRCVSICSLAFSMDGMFLSASSNTETVHIFKLETVKEKPQEEPTTWTGYFGKVLMASTSYLPSQVTEMFNQGRAFATVRLPFCGHKNICALATIQKIPRLLVGAADGYLYMYNLDPQEGGECTLMKQHKLDGSMEPANEILESASHDRPLVAQTYSAAVTKGTYVPSSPTRHAYTDDLGAVGGVCLEDETNSLRLDEDSEHPPMILRTD</sequence>
<dbReference type="GO" id="GO:0000407">
    <property type="term" value="C:phagophore assembly site"/>
    <property type="evidence" value="ECO:0007669"/>
    <property type="project" value="UniProtKB-SubCell"/>
</dbReference>
<evidence type="ECO:0000256" key="4">
    <source>
        <dbReference type="ARBA" id="ARBA00023006"/>
    </source>
</evidence>
<dbReference type="SUPFAM" id="SSF50978">
    <property type="entry name" value="WD40 repeat-like"/>
    <property type="match status" value="1"/>
</dbReference>
<evidence type="ECO:0000256" key="6">
    <source>
        <dbReference type="ARBA" id="ARBA00025740"/>
    </source>
</evidence>
<dbReference type="GO" id="GO:0006914">
    <property type="term" value="P:autophagy"/>
    <property type="evidence" value="ECO:0007669"/>
    <property type="project" value="UniProtKB-KW"/>
</dbReference>
<comment type="similarity">
    <text evidence="6">Belongs to the WD repeat PROPPIN family.</text>
</comment>
<dbReference type="Ensembl" id="ENSBOBT00000014443.1">
    <property type="protein sequence ID" value="ENSBOBP00000014113.1"/>
    <property type="gene ID" value="ENSBOBG00000008881.1"/>
</dbReference>
<dbReference type="Pfam" id="PF21032">
    <property type="entry name" value="PROPPIN"/>
    <property type="match status" value="1"/>
</dbReference>
<dbReference type="Proteomes" id="UP000694567">
    <property type="component" value="Unplaced"/>
</dbReference>
<keyword evidence="3" id="KW-0677">Repeat</keyword>
<dbReference type="InterPro" id="IPR015943">
    <property type="entry name" value="WD40/YVTN_repeat-like_dom_sf"/>
</dbReference>
<evidence type="ECO:0000256" key="3">
    <source>
        <dbReference type="ARBA" id="ARBA00022737"/>
    </source>
</evidence>
<dbReference type="InterPro" id="IPR048720">
    <property type="entry name" value="PROPPIN"/>
</dbReference>
<evidence type="ECO:0000256" key="2">
    <source>
        <dbReference type="ARBA" id="ARBA00022574"/>
    </source>
</evidence>
<reference evidence="7" key="1">
    <citation type="submission" date="2025-08" db="UniProtKB">
        <authorList>
            <consortium name="Ensembl"/>
        </authorList>
    </citation>
    <scope>IDENTIFICATION</scope>
</reference>
<evidence type="ECO:0000256" key="1">
    <source>
        <dbReference type="ARBA" id="ARBA00004329"/>
    </source>
</evidence>
<dbReference type="InterPro" id="IPR036322">
    <property type="entry name" value="WD40_repeat_dom_sf"/>
</dbReference>
<keyword evidence="8" id="KW-1185">Reference proteome</keyword>
<evidence type="ECO:0000256" key="5">
    <source>
        <dbReference type="ARBA" id="ARBA00023121"/>
    </source>
</evidence>
<dbReference type="InterPro" id="IPR001680">
    <property type="entry name" value="WD40_rpt"/>
</dbReference>
<accession>A0A8C0F869</accession>
<dbReference type="SMART" id="SM00320">
    <property type="entry name" value="WD40"/>
    <property type="match status" value="3"/>
</dbReference>
<comment type="subcellular location">
    <subcellularLocation>
        <location evidence="1">Preautophagosomal structure</location>
    </subcellularLocation>
</comment>
<keyword evidence="4" id="KW-0072">Autophagy</keyword>
<evidence type="ECO:0000313" key="8">
    <source>
        <dbReference type="Proteomes" id="UP000694567"/>
    </source>
</evidence>
<keyword evidence="5" id="KW-0446">Lipid-binding</keyword>
<dbReference type="Gene3D" id="2.130.10.10">
    <property type="entry name" value="YVTN repeat-like/Quinoprotein amine dehydrogenase"/>
    <property type="match status" value="1"/>
</dbReference>
<evidence type="ECO:0000313" key="7">
    <source>
        <dbReference type="Ensembl" id="ENSBOBP00000014113.1"/>
    </source>
</evidence>
<dbReference type="PANTHER" id="PTHR11227">
    <property type="entry name" value="WD-REPEAT PROTEIN INTERACTING WITH PHOSPHOINOSIDES WIPI -RELATED"/>
    <property type="match status" value="1"/>
</dbReference>
<keyword evidence="2" id="KW-0853">WD repeat</keyword>
<name>A0A8C0F869_BUBBB</name>
<protein>
    <submittedName>
        <fullName evidence="7">WD repeat domain, phosphoinositide interacting 2</fullName>
    </submittedName>
</protein>